<dbReference type="InterPro" id="IPR051553">
    <property type="entry name" value="Ran_GTPase-activating"/>
</dbReference>
<feature type="repeat" description="RCC1" evidence="6">
    <location>
        <begin position="410"/>
        <end position="461"/>
    </location>
</feature>
<keyword evidence="5" id="KW-0862">Zinc</keyword>
<feature type="domain" description="RanBP2-type" evidence="9">
    <location>
        <begin position="4"/>
        <end position="29"/>
    </location>
</feature>
<evidence type="ECO:0000256" key="4">
    <source>
        <dbReference type="ARBA" id="ARBA00022771"/>
    </source>
</evidence>
<feature type="repeat" description="RCC1" evidence="6">
    <location>
        <begin position="201"/>
        <end position="265"/>
    </location>
</feature>
<keyword evidence="11" id="KW-1185">Reference proteome</keyword>
<dbReference type="GO" id="GO:0008270">
    <property type="term" value="F:zinc ion binding"/>
    <property type="evidence" value="ECO:0007669"/>
    <property type="project" value="UniProtKB-KW"/>
</dbReference>
<dbReference type="Gene3D" id="2.130.10.30">
    <property type="entry name" value="Regulator of chromosome condensation 1/beta-lactamase-inhibitor protein II"/>
    <property type="match status" value="1"/>
</dbReference>
<reference evidence="10" key="2">
    <citation type="submission" date="2021-05" db="EMBL/GenBank/DDBJ databases">
        <authorList>
            <person name="Pain A."/>
        </authorList>
    </citation>
    <scope>NUCLEOTIDE SEQUENCE</scope>
    <source>
        <strain evidence="10">1802A</strain>
    </source>
</reference>
<dbReference type="PRINTS" id="PR00633">
    <property type="entry name" value="RCCNDNSATION"/>
</dbReference>
<dbReference type="PROSITE" id="PS01358">
    <property type="entry name" value="ZF_RANBP2_1"/>
    <property type="match status" value="1"/>
</dbReference>
<reference evidence="10" key="1">
    <citation type="journal article" date="2014" name="Nucleic Acids Res.">
        <title>The evolutionary dynamics of variant antigen genes in Babesia reveal a history of genomic innovation underlying host-parasite interaction.</title>
        <authorList>
            <person name="Jackson A.P."/>
            <person name="Otto T.D."/>
            <person name="Darby A."/>
            <person name="Ramaprasad A."/>
            <person name="Xia D."/>
            <person name="Echaide I.E."/>
            <person name="Farber M."/>
            <person name="Gahlot S."/>
            <person name="Gamble J."/>
            <person name="Gupta D."/>
            <person name="Gupta Y."/>
            <person name="Jackson L."/>
            <person name="Malandrin L."/>
            <person name="Malas T.B."/>
            <person name="Moussa E."/>
            <person name="Nair M."/>
            <person name="Reid A.J."/>
            <person name="Sanders M."/>
            <person name="Sharma J."/>
            <person name="Tracey A."/>
            <person name="Quail M.A."/>
            <person name="Weir W."/>
            <person name="Wastling J.M."/>
            <person name="Hall N."/>
            <person name="Willadsen P."/>
            <person name="Lingelbach K."/>
            <person name="Shiels B."/>
            <person name="Tait A."/>
            <person name="Berriman M."/>
            <person name="Allred D.R."/>
            <person name="Pain A."/>
        </authorList>
    </citation>
    <scope>NUCLEOTIDE SEQUENCE</scope>
    <source>
        <strain evidence="10">1802A</strain>
    </source>
</reference>
<dbReference type="InterPro" id="IPR058923">
    <property type="entry name" value="RCC1-like_dom"/>
</dbReference>
<evidence type="ECO:0000259" key="9">
    <source>
        <dbReference type="PROSITE" id="PS50199"/>
    </source>
</evidence>
<keyword evidence="1" id="KW-0344">Guanine-nucleotide releasing factor</keyword>
<evidence type="ECO:0000256" key="1">
    <source>
        <dbReference type="ARBA" id="ARBA00022658"/>
    </source>
</evidence>
<keyword evidence="3" id="KW-0677">Repeat</keyword>
<dbReference type="InterPro" id="IPR000408">
    <property type="entry name" value="Reg_chr_condens"/>
</dbReference>
<evidence type="ECO:0000313" key="11">
    <source>
        <dbReference type="Proteomes" id="UP001195914"/>
    </source>
</evidence>
<evidence type="ECO:0000256" key="7">
    <source>
        <dbReference type="PROSITE-ProRule" id="PRU00322"/>
    </source>
</evidence>
<keyword evidence="2" id="KW-0479">Metal-binding</keyword>
<evidence type="ECO:0000256" key="3">
    <source>
        <dbReference type="ARBA" id="ARBA00022737"/>
    </source>
</evidence>
<evidence type="ECO:0000256" key="2">
    <source>
        <dbReference type="ARBA" id="ARBA00022723"/>
    </source>
</evidence>
<proteinExistence type="predicted"/>
<feature type="repeat" description="RCC1" evidence="6">
    <location>
        <begin position="145"/>
        <end position="200"/>
    </location>
</feature>
<accession>A0AAD9G6N8</accession>
<dbReference type="Pfam" id="PF25390">
    <property type="entry name" value="WD40_RLD"/>
    <property type="match status" value="1"/>
</dbReference>
<dbReference type="PROSITE" id="PS00626">
    <property type="entry name" value="RCC1_2"/>
    <property type="match status" value="2"/>
</dbReference>
<feature type="repeat" description="RCC1" evidence="6">
    <location>
        <begin position="462"/>
        <end position="516"/>
    </location>
</feature>
<dbReference type="PANTHER" id="PTHR45982">
    <property type="entry name" value="REGULATOR OF CHROMOSOME CONDENSATION"/>
    <property type="match status" value="1"/>
</dbReference>
<gene>
    <name evidence="10" type="ORF">X943_000888</name>
</gene>
<feature type="region of interest" description="Disordered" evidence="8">
    <location>
        <begin position="36"/>
        <end position="61"/>
    </location>
</feature>
<evidence type="ECO:0000256" key="6">
    <source>
        <dbReference type="PROSITE-ProRule" id="PRU00235"/>
    </source>
</evidence>
<dbReference type="Proteomes" id="UP001195914">
    <property type="component" value="Unassembled WGS sequence"/>
</dbReference>
<evidence type="ECO:0000313" key="10">
    <source>
        <dbReference type="EMBL" id="KAK1932808.1"/>
    </source>
</evidence>
<feature type="compositionally biased region" description="Basic and acidic residues" evidence="8">
    <location>
        <begin position="50"/>
        <end position="61"/>
    </location>
</feature>
<dbReference type="PANTHER" id="PTHR45982:SF1">
    <property type="entry name" value="REGULATOR OF CHROMOSOME CONDENSATION"/>
    <property type="match status" value="1"/>
</dbReference>
<dbReference type="PROSITE" id="PS50199">
    <property type="entry name" value="ZF_RANBP2_2"/>
    <property type="match status" value="1"/>
</dbReference>
<protein>
    <submittedName>
        <fullName evidence="10">Regulator of chromosome condensation (RCC1) domain containing protein</fullName>
    </submittedName>
</protein>
<dbReference type="PROSITE" id="PS50012">
    <property type="entry name" value="RCC1_3"/>
    <property type="match status" value="4"/>
</dbReference>
<dbReference type="SUPFAM" id="SSF50985">
    <property type="entry name" value="RCC1/BLIP-II"/>
    <property type="match status" value="1"/>
</dbReference>
<name>A0AAD9G6N8_BABDI</name>
<sequence length="521" mass="56326">MVGWVCEVCLVPNDNSDSTCCCCTTPRPGVNVVQNGNAAKDPATHGSANAEERVNDGERGAKGVRRVRAKLDLAGLRSLAIFIVGSSEIDQIPKAICDMEKVDASSELVPLFECANPTPVIDGINGSISAVACGALHTAVLTKQGKVFTFGCNDMGALGRSNEDGAKEEFAECYPHVVRLRQVITKVTCGDNHTLFLSADGSVFFTGAFRDTSGNIGIADFSDLETLRNAQHFKTPMRLPFTQEGSTLIKDICSGENHCVILPCGGSGVYVMGSNEFGQLMLPADYKVGKFREVDGLSTEDTNKLALTWPNFIPLAELGLDNRQPHLQIKRRRYGDEYINRIFTGYCTSFVETGVGRRVFGAGRNAQGELGCGGDQLCVTKVTELRGLRGLNISKIVGGQFFTIALTVGGNLYTWGNNCYTGHGGADDFAKQATPLKLSFFKDNVKEVFTGADCAFAITSRGHLYAWGSSQNYILGNGKDLVFQKTPERIPATQFNGFKVFNGMGGSQHTVFLCRKFRRSS</sequence>
<dbReference type="InterPro" id="IPR009091">
    <property type="entry name" value="RCC1/BLIP-II"/>
</dbReference>
<dbReference type="InterPro" id="IPR001876">
    <property type="entry name" value="Znf_RanBP2"/>
</dbReference>
<comment type="caution">
    <text evidence="10">The sequence shown here is derived from an EMBL/GenBank/DDBJ whole genome shotgun (WGS) entry which is preliminary data.</text>
</comment>
<dbReference type="EMBL" id="JAHBMH010000073">
    <property type="protein sequence ID" value="KAK1932808.1"/>
    <property type="molecule type" value="Genomic_DNA"/>
</dbReference>
<evidence type="ECO:0000256" key="5">
    <source>
        <dbReference type="ARBA" id="ARBA00022833"/>
    </source>
</evidence>
<dbReference type="AlphaFoldDB" id="A0AAD9G6N8"/>
<keyword evidence="4 7" id="KW-0863">Zinc-finger</keyword>
<evidence type="ECO:0000256" key="8">
    <source>
        <dbReference type="SAM" id="MobiDB-lite"/>
    </source>
</evidence>
<dbReference type="Gene3D" id="4.10.1060.10">
    <property type="entry name" value="Zinc finger, RanBP2-type"/>
    <property type="match status" value="1"/>
</dbReference>
<organism evidence="10 11">
    <name type="scientific">Babesia divergens</name>
    <dbReference type="NCBI Taxonomy" id="32595"/>
    <lineage>
        <taxon>Eukaryota</taxon>
        <taxon>Sar</taxon>
        <taxon>Alveolata</taxon>
        <taxon>Apicomplexa</taxon>
        <taxon>Aconoidasida</taxon>
        <taxon>Piroplasmida</taxon>
        <taxon>Babesiidae</taxon>
        <taxon>Babesia</taxon>
    </lineage>
</organism>